<evidence type="ECO:0000256" key="1">
    <source>
        <dbReference type="ARBA" id="ARBA00004496"/>
    </source>
</evidence>
<dbReference type="AlphaFoldDB" id="A0A1Y0IHM7"/>
<evidence type="ECO:0000313" key="15">
    <source>
        <dbReference type="EMBL" id="ARU60002.1"/>
    </source>
</evidence>
<dbReference type="PRINTS" id="PR01038">
    <property type="entry name" value="TRNASYNTHARG"/>
</dbReference>
<evidence type="ECO:0000256" key="2">
    <source>
        <dbReference type="ARBA" id="ARBA00005594"/>
    </source>
</evidence>
<name>A0A1Y0IHM7_9BACL</name>
<dbReference type="Pfam" id="PF05746">
    <property type="entry name" value="DALR_1"/>
    <property type="match status" value="1"/>
</dbReference>
<evidence type="ECO:0000259" key="14">
    <source>
        <dbReference type="SMART" id="SM01016"/>
    </source>
</evidence>
<keyword evidence="8 11" id="KW-0648">Protein biosynthesis</keyword>
<evidence type="ECO:0000256" key="7">
    <source>
        <dbReference type="ARBA" id="ARBA00022840"/>
    </source>
</evidence>
<dbReference type="Pfam" id="PF00750">
    <property type="entry name" value="tRNA-synt_1d"/>
    <property type="match status" value="1"/>
</dbReference>
<keyword evidence="7 11" id="KW-0067">ATP-binding</keyword>
<feature type="domain" description="Arginyl tRNA synthetase N-terminal" evidence="14">
    <location>
        <begin position="5"/>
        <end position="88"/>
    </location>
</feature>
<dbReference type="CDD" id="cd07956">
    <property type="entry name" value="Anticodon_Ia_Arg"/>
    <property type="match status" value="1"/>
</dbReference>
<dbReference type="EC" id="6.1.1.19" evidence="11"/>
<feature type="domain" description="DALR anticodon binding" evidence="13">
    <location>
        <begin position="454"/>
        <end position="571"/>
    </location>
</feature>
<dbReference type="OrthoDB" id="9805987at2"/>
<comment type="subunit">
    <text evidence="3 11">Monomer.</text>
</comment>
<evidence type="ECO:0000256" key="10">
    <source>
        <dbReference type="ARBA" id="ARBA00049339"/>
    </source>
</evidence>
<dbReference type="SMART" id="SM00836">
    <property type="entry name" value="DALR_1"/>
    <property type="match status" value="1"/>
</dbReference>
<keyword evidence="4 11" id="KW-0963">Cytoplasm</keyword>
<proteinExistence type="inferred from homology"/>
<evidence type="ECO:0000256" key="12">
    <source>
        <dbReference type="RuleBase" id="RU363038"/>
    </source>
</evidence>
<evidence type="ECO:0000256" key="5">
    <source>
        <dbReference type="ARBA" id="ARBA00022598"/>
    </source>
</evidence>
<evidence type="ECO:0000256" key="11">
    <source>
        <dbReference type="HAMAP-Rule" id="MF_00123"/>
    </source>
</evidence>
<dbReference type="Gene3D" id="3.30.1360.70">
    <property type="entry name" value="Arginyl tRNA synthetase N-terminal domain"/>
    <property type="match status" value="1"/>
</dbReference>
<evidence type="ECO:0000256" key="8">
    <source>
        <dbReference type="ARBA" id="ARBA00022917"/>
    </source>
</evidence>
<dbReference type="PANTHER" id="PTHR11956:SF5">
    <property type="entry name" value="ARGININE--TRNA LIGASE, CYTOPLASMIC"/>
    <property type="match status" value="1"/>
</dbReference>
<evidence type="ECO:0000256" key="3">
    <source>
        <dbReference type="ARBA" id="ARBA00011245"/>
    </source>
</evidence>
<dbReference type="FunFam" id="3.40.50.620:FF:000116">
    <property type="entry name" value="Arginine--tRNA ligase"/>
    <property type="match status" value="1"/>
</dbReference>
<dbReference type="Gene3D" id="1.10.730.10">
    <property type="entry name" value="Isoleucyl-tRNA Synthetase, Domain 1"/>
    <property type="match status" value="1"/>
</dbReference>
<dbReference type="SUPFAM" id="SSF47323">
    <property type="entry name" value="Anticodon-binding domain of a subclass of class I aminoacyl-tRNA synthetases"/>
    <property type="match status" value="1"/>
</dbReference>
<dbReference type="Proteomes" id="UP000195437">
    <property type="component" value="Chromosome"/>
</dbReference>
<dbReference type="InterPro" id="IPR014729">
    <property type="entry name" value="Rossmann-like_a/b/a_fold"/>
</dbReference>
<comment type="catalytic activity">
    <reaction evidence="10 11">
        <text>tRNA(Arg) + L-arginine + ATP = L-arginyl-tRNA(Arg) + AMP + diphosphate</text>
        <dbReference type="Rhea" id="RHEA:20301"/>
        <dbReference type="Rhea" id="RHEA-COMP:9658"/>
        <dbReference type="Rhea" id="RHEA-COMP:9673"/>
        <dbReference type="ChEBI" id="CHEBI:30616"/>
        <dbReference type="ChEBI" id="CHEBI:32682"/>
        <dbReference type="ChEBI" id="CHEBI:33019"/>
        <dbReference type="ChEBI" id="CHEBI:78442"/>
        <dbReference type="ChEBI" id="CHEBI:78513"/>
        <dbReference type="ChEBI" id="CHEBI:456215"/>
        <dbReference type="EC" id="6.1.1.19"/>
    </reaction>
</comment>
<comment type="subcellular location">
    <subcellularLocation>
        <location evidence="1 11">Cytoplasm</location>
    </subcellularLocation>
</comment>
<dbReference type="RefSeq" id="WP_087455390.1">
    <property type="nucleotide sequence ID" value="NZ_CP021434.1"/>
</dbReference>
<dbReference type="InterPro" id="IPR008909">
    <property type="entry name" value="DALR_anticod-bd"/>
</dbReference>
<evidence type="ECO:0000313" key="16">
    <source>
        <dbReference type="Proteomes" id="UP000195437"/>
    </source>
</evidence>
<dbReference type="Gene3D" id="3.40.50.620">
    <property type="entry name" value="HUPs"/>
    <property type="match status" value="1"/>
</dbReference>
<dbReference type="InterPro" id="IPR035684">
    <property type="entry name" value="ArgRS_core"/>
</dbReference>
<keyword evidence="5 11" id="KW-0436">Ligase</keyword>
<dbReference type="NCBIfam" id="TIGR00456">
    <property type="entry name" value="argS"/>
    <property type="match status" value="1"/>
</dbReference>
<dbReference type="CDD" id="cd00671">
    <property type="entry name" value="ArgRS_core"/>
    <property type="match status" value="1"/>
</dbReference>
<dbReference type="InterPro" id="IPR036695">
    <property type="entry name" value="Arg-tRNA-synth_N_sf"/>
</dbReference>
<keyword evidence="6 11" id="KW-0547">Nucleotide-binding</keyword>
<dbReference type="InterPro" id="IPR009080">
    <property type="entry name" value="tRNAsynth_Ia_anticodon-bd"/>
</dbReference>
<gene>
    <name evidence="11" type="primary">argS</name>
    <name evidence="15" type="ORF">CBW65_02175</name>
</gene>
<comment type="similarity">
    <text evidence="2 11 12">Belongs to the class-I aminoacyl-tRNA synthetase family.</text>
</comment>
<organism evidence="15 16">
    <name type="scientific">Tumebacillus avium</name>
    <dbReference type="NCBI Taxonomy" id="1903704"/>
    <lineage>
        <taxon>Bacteria</taxon>
        <taxon>Bacillati</taxon>
        <taxon>Bacillota</taxon>
        <taxon>Bacilli</taxon>
        <taxon>Bacillales</taxon>
        <taxon>Alicyclobacillaceae</taxon>
        <taxon>Tumebacillus</taxon>
    </lineage>
</organism>
<reference evidence="16" key="1">
    <citation type="submission" date="2017-05" db="EMBL/GenBank/DDBJ databases">
        <authorList>
            <person name="Sung H."/>
        </authorList>
    </citation>
    <scope>NUCLEOTIDE SEQUENCE [LARGE SCALE GENOMIC DNA]</scope>
    <source>
        <strain evidence="16">AR23208</strain>
    </source>
</reference>
<dbReference type="InterPro" id="IPR001278">
    <property type="entry name" value="Arg-tRNA-ligase"/>
</dbReference>
<dbReference type="KEGG" id="tum:CBW65_02175"/>
<dbReference type="SMART" id="SM01016">
    <property type="entry name" value="Arg_tRNA_synt_N"/>
    <property type="match status" value="1"/>
</dbReference>
<sequence length="571" mass="63558">MPYKHTIATQLANIVNLDLEAVAKMLETPKDPKMGDLAFPCFQLAKTLRKAPPVIAAEVAEQLAPALKEAGVPVANVQVVGAYINFFLDQQAVAGDVIAAVLTQKEQYGHSSLGGGANVTIDLSSPNIAKPFSMGHLRSTVIGNALANILEKLGYNPVRINHLGDWGTQFGKLIVAYKKWGSEEAVRANPIPELLRLYVKFHDEAKEHPELEDQGREWFKKLEDGDEEAAQLWQWFRDESLKEFNKTYELMGIKFDSLHGEAFYNDKMDRVVKELEEKGLLVEDEGAMVVKLDEYDMPPCLIKKSDGATLYATRDLAAALYRQDSYQFAKALYVVGGEQRLHFKQVFKVLEKMGYDFAKEMHHIPFGMMLKDGKKMSTRKGKVILLDEVLQNAIDDVKKVIAEKNPTLENANKVAEQVGVGAIIFHDLKNFRLNDINFSLEEMLTFEGETGPYVQYTHARANSILRKAGYVENAGVTLPEGALEGPEAWAVVTLLLNFPNIIQRAGEDFDPSALGKYIIDLAQAFNKFYANVRVLAEDEAVKQARLQLVAATATVLKEGLRLLGLEAPAEM</sequence>
<dbReference type="HAMAP" id="MF_00123">
    <property type="entry name" value="Arg_tRNA_synth"/>
    <property type="match status" value="1"/>
</dbReference>
<protein>
    <recommendedName>
        <fullName evidence="11">Arginine--tRNA ligase</fullName>
        <ecNumber evidence="11">6.1.1.19</ecNumber>
    </recommendedName>
    <alternativeName>
        <fullName evidence="11">Arginyl-tRNA synthetase</fullName>
        <shortName evidence="11">ArgRS</shortName>
    </alternativeName>
</protein>
<keyword evidence="16" id="KW-1185">Reference proteome</keyword>
<dbReference type="GO" id="GO:0005524">
    <property type="term" value="F:ATP binding"/>
    <property type="evidence" value="ECO:0007669"/>
    <property type="project" value="UniProtKB-UniRule"/>
</dbReference>
<dbReference type="InterPro" id="IPR005148">
    <property type="entry name" value="Arg-tRNA-synth_N"/>
</dbReference>
<keyword evidence="9 11" id="KW-0030">Aminoacyl-tRNA synthetase</keyword>
<dbReference type="GO" id="GO:0004814">
    <property type="term" value="F:arginine-tRNA ligase activity"/>
    <property type="evidence" value="ECO:0007669"/>
    <property type="project" value="UniProtKB-UniRule"/>
</dbReference>
<dbReference type="PANTHER" id="PTHR11956">
    <property type="entry name" value="ARGINYL-TRNA SYNTHETASE"/>
    <property type="match status" value="1"/>
</dbReference>
<evidence type="ECO:0000259" key="13">
    <source>
        <dbReference type="SMART" id="SM00836"/>
    </source>
</evidence>
<dbReference type="GO" id="GO:0006420">
    <property type="term" value="P:arginyl-tRNA aminoacylation"/>
    <property type="evidence" value="ECO:0007669"/>
    <property type="project" value="UniProtKB-UniRule"/>
</dbReference>
<evidence type="ECO:0000256" key="4">
    <source>
        <dbReference type="ARBA" id="ARBA00022490"/>
    </source>
</evidence>
<dbReference type="GO" id="GO:0005737">
    <property type="term" value="C:cytoplasm"/>
    <property type="evidence" value="ECO:0007669"/>
    <property type="project" value="UniProtKB-SubCell"/>
</dbReference>
<accession>A0A1Y0IHM7</accession>
<dbReference type="Pfam" id="PF03485">
    <property type="entry name" value="Arg_tRNA_synt_N"/>
    <property type="match status" value="1"/>
</dbReference>
<dbReference type="SUPFAM" id="SSF55190">
    <property type="entry name" value="Arginyl-tRNA synthetase (ArgRS), N-terminal 'additional' domain"/>
    <property type="match status" value="1"/>
</dbReference>
<evidence type="ECO:0000256" key="6">
    <source>
        <dbReference type="ARBA" id="ARBA00022741"/>
    </source>
</evidence>
<dbReference type="SUPFAM" id="SSF52374">
    <property type="entry name" value="Nucleotidylyl transferase"/>
    <property type="match status" value="1"/>
</dbReference>
<dbReference type="FunFam" id="1.10.730.10:FF:000006">
    <property type="entry name" value="Arginyl-tRNA synthetase 2, mitochondrial"/>
    <property type="match status" value="1"/>
</dbReference>
<dbReference type="EMBL" id="CP021434">
    <property type="protein sequence ID" value="ARU60002.1"/>
    <property type="molecule type" value="Genomic_DNA"/>
</dbReference>
<evidence type="ECO:0000256" key="9">
    <source>
        <dbReference type="ARBA" id="ARBA00023146"/>
    </source>
</evidence>
<feature type="short sequence motif" description="'HIGH' region" evidence="11">
    <location>
        <begin position="126"/>
        <end position="136"/>
    </location>
</feature>